<evidence type="ECO:0000313" key="2">
    <source>
        <dbReference type="EMBL" id="RJP65916.1"/>
    </source>
</evidence>
<proteinExistence type="predicted"/>
<keyword evidence="2" id="KW-0808">Transferase</keyword>
<organism evidence="2 3">
    <name type="scientific">Candidatus Abyssobacteria bacterium SURF_17</name>
    <dbReference type="NCBI Taxonomy" id="2093361"/>
    <lineage>
        <taxon>Bacteria</taxon>
        <taxon>Pseudomonadati</taxon>
        <taxon>Candidatus Hydrogenedentota</taxon>
        <taxon>Candidatus Abyssobacteria</taxon>
    </lineage>
</organism>
<accession>A0A419ER45</accession>
<dbReference type="Proteomes" id="UP000285961">
    <property type="component" value="Unassembled WGS sequence"/>
</dbReference>
<protein>
    <submittedName>
        <fullName evidence="2">Serine kinase</fullName>
    </submittedName>
</protein>
<dbReference type="AlphaFoldDB" id="A0A419ER45"/>
<comment type="subunit">
    <text evidence="1">Homohexamer.</text>
</comment>
<dbReference type="InterPro" id="IPR028979">
    <property type="entry name" value="Ser_kin/Pase_Hpr-like_N_sf"/>
</dbReference>
<name>A0A419ER45_9BACT</name>
<dbReference type="Gene3D" id="3.40.1390.20">
    <property type="entry name" value="HprK N-terminal domain-like"/>
    <property type="match status" value="1"/>
</dbReference>
<sequence>MKLADIAQQLSLRNLTPEKEADQQAEVWSGHSCDLLSDVLANAPQGGLLVTIQVHLNVIAVCVHAELKAVIFAGGMVPEESVRQKAIEEGLVLYATEESTFNTVGKLYALGLRGKHA</sequence>
<dbReference type="SUPFAM" id="SSF75138">
    <property type="entry name" value="HprK N-terminal domain-like"/>
    <property type="match status" value="1"/>
</dbReference>
<evidence type="ECO:0000313" key="3">
    <source>
        <dbReference type="Proteomes" id="UP000285961"/>
    </source>
</evidence>
<comment type="caution">
    <text evidence="2">The sequence shown here is derived from an EMBL/GenBank/DDBJ whole genome shotgun (WGS) entry which is preliminary data.</text>
</comment>
<dbReference type="EMBL" id="QZKI01000121">
    <property type="protein sequence ID" value="RJP65916.1"/>
    <property type="molecule type" value="Genomic_DNA"/>
</dbReference>
<reference evidence="2 3" key="1">
    <citation type="journal article" date="2017" name="ISME J.">
        <title>Energy and carbon metabolisms in a deep terrestrial subsurface fluid microbial community.</title>
        <authorList>
            <person name="Momper L."/>
            <person name="Jungbluth S.P."/>
            <person name="Lee M.D."/>
            <person name="Amend J.P."/>
        </authorList>
    </citation>
    <scope>NUCLEOTIDE SEQUENCE [LARGE SCALE GENOMIC DNA]</scope>
    <source>
        <strain evidence="2">SURF_17</strain>
    </source>
</reference>
<evidence type="ECO:0000256" key="1">
    <source>
        <dbReference type="ARBA" id="ARBA00011643"/>
    </source>
</evidence>
<dbReference type="GO" id="GO:0016301">
    <property type="term" value="F:kinase activity"/>
    <property type="evidence" value="ECO:0007669"/>
    <property type="project" value="UniProtKB-KW"/>
</dbReference>
<gene>
    <name evidence="2" type="ORF">C4532_16960</name>
</gene>
<keyword evidence="2" id="KW-0418">Kinase</keyword>